<sequence>MLTLSPLLLSAAPRADYTMEVYAPLPIVAEAQYQMEEQLKDDILAQSRQALLTSGLEISEQFAQSDEPDSQRSAAVRGTAGPQASSPR</sequence>
<comment type="caution">
    <text evidence="2">The sequence shown here is derived from an EMBL/GenBank/DDBJ whole genome shotgun (WGS) entry which is preliminary data.</text>
</comment>
<dbReference type="OrthoDB" id="9882647at2"/>
<feature type="region of interest" description="Disordered" evidence="1">
    <location>
        <begin position="60"/>
        <end position="88"/>
    </location>
</feature>
<accession>A0A4U1BEK3</accession>
<keyword evidence="3" id="KW-1185">Reference proteome</keyword>
<dbReference type="EMBL" id="SWCI01000004">
    <property type="protein sequence ID" value="TKB49476.1"/>
    <property type="molecule type" value="Genomic_DNA"/>
</dbReference>
<dbReference type="Proteomes" id="UP000305674">
    <property type="component" value="Unassembled WGS sequence"/>
</dbReference>
<gene>
    <name evidence="2" type="ORF">FCL40_09135</name>
</gene>
<protein>
    <submittedName>
        <fullName evidence="2">Uncharacterized protein</fullName>
    </submittedName>
</protein>
<name>A0A4U1BEK3_9GAMM</name>
<evidence type="ECO:0000256" key="1">
    <source>
        <dbReference type="SAM" id="MobiDB-lite"/>
    </source>
</evidence>
<dbReference type="AlphaFoldDB" id="A0A4U1BEK3"/>
<reference evidence="2 3" key="1">
    <citation type="submission" date="2019-04" db="EMBL/GenBank/DDBJ databases">
        <authorList>
            <person name="Hwang J.C."/>
        </authorList>
    </citation>
    <scope>NUCLEOTIDE SEQUENCE [LARGE SCALE GENOMIC DNA]</scope>
    <source>
        <strain evidence="2 3">IMCC35001</strain>
    </source>
</reference>
<proteinExistence type="predicted"/>
<evidence type="ECO:0000313" key="2">
    <source>
        <dbReference type="EMBL" id="TKB49476.1"/>
    </source>
</evidence>
<evidence type="ECO:0000313" key="3">
    <source>
        <dbReference type="Proteomes" id="UP000305674"/>
    </source>
</evidence>
<organism evidence="2 3">
    <name type="scientific">Ferrimonas sediminicola</name>
    <dbReference type="NCBI Taxonomy" id="2569538"/>
    <lineage>
        <taxon>Bacteria</taxon>
        <taxon>Pseudomonadati</taxon>
        <taxon>Pseudomonadota</taxon>
        <taxon>Gammaproteobacteria</taxon>
        <taxon>Alteromonadales</taxon>
        <taxon>Ferrimonadaceae</taxon>
        <taxon>Ferrimonas</taxon>
    </lineage>
</organism>